<dbReference type="InterPro" id="IPR036192">
    <property type="entry name" value="Cell_div_ZapA-like_sf"/>
</dbReference>
<dbReference type="OrthoDB" id="9797575at2"/>
<name>A0A3N5DFR4_9SPHN</name>
<evidence type="ECO:0000313" key="1">
    <source>
        <dbReference type="EMBL" id="RPF70492.1"/>
    </source>
</evidence>
<dbReference type="InterPro" id="IPR042233">
    <property type="entry name" value="Cell_div_ZapA_N"/>
</dbReference>
<keyword evidence="1" id="KW-0131">Cell cycle</keyword>
<dbReference type="GO" id="GO:0051301">
    <property type="term" value="P:cell division"/>
    <property type="evidence" value="ECO:0007669"/>
    <property type="project" value="UniProtKB-KW"/>
</dbReference>
<protein>
    <submittedName>
        <fullName evidence="1">Cell division protein ZapA</fullName>
    </submittedName>
</protein>
<keyword evidence="2" id="KW-1185">Reference proteome</keyword>
<dbReference type="AlphaFoldDB" id="A0A3N5DFR4"/>
<organism evidence="1 2">
    <name type="scientific">Aurantiacibacter spongiae</name>
    <dbReference type="NCBI Taxonomy" id="2488860"/>
    <lineage>
        <taxon>Bacteria</taxon>
        <taxon>Pseudomonadati</taxon>
        <taxon>Pseudomonadota</taxon>
        <taxon>Alphaproteobacteria</taxon>
        <taxon>Sphingomonadales</taxon>
        <taxon>Erythrobacteraceae</taxon>
        <taxon>Aurantiacibacter</taxon>
    </lineage>
</organism>
<accession>A0A3N5DFR4</accession>
<dbReference type="Gene3D" id="3.30.160.880">
    <property type="entry name" value="Cell division protein ZapA protomer, N-terminal domain"/>
    <property type="match status" value="1"/>
</dbReference>
<gene>
    <name evidence="1" type="ORF">EG799_01755</name>
</gene>
<proteinExistence type="predicted"/>
<reference evidence="1 2" key="1">
    <citation type="submission" date="2018-11" db="EMBL/GenBank/DDBJ databases">
        <title>Erythrobacter spongiae sp. nov., isolated from a marine sponge.</title>
        <authorList>
            <person name="Zhuang L."/>
            <person name="Luo L."/>
        </authorList>
    </citation>
    <scope>NUCLEOTIDE SEQUENCE [LARGE SCALE GENOMIC DNA]</scope>
    <source>
        <strain evidence="1 2">HN-E23</strain>
    </source>
</reference>
<dbReference type="Proteomes" id="UP000275232">
    <property type="component" value="Unassembled WGS sequence"/>
</dbReference>
<dbReference type="InterPro" id="IPR007838">
    <property type="entry name" value="Cell_div_ZapA-like"/>
</dbReference>
<sequence>MSNVTLEIVGRRYTIACAPGEEAHIEALGESIKAKLAKQGVTGQTAERTLLFAALLLADELHEAQTGASASVHSAQPPPAAAIDETETARLEQLAERLELLAERLENGVAAS</sequence>
<dbReference type="EMBL" id="RPFZ01000001">
    <property type="protein sequence ID" value="RPF70492.1"/>
    <property type="molecule type" value="Genomic_DNA"/>
</dbReference>
<dbReference type="RefSeq" id="WP_123878012.1">
    <property type="nucleotide sequence ID" value="NZ_RPFZ01000001.1"/>
</dbReference>
<comment type="caution">
    <text evidence="1">The sequence shown here is derived from an EMBL/GenBank/DDBJ whole genome shotgun (WGS) entry which is preliminary data.</text>
</comment>
<dbReference type="Pfam" id="PF05164">
    <property type="entry name" value="ZapA"/>
    <property type="match status" value="1"/>
</dbReference>
<keyword evidence="1" id="KW-0132">Cell division</keyword>
<evidence type="ECO:0000313" key="2">
    <source>
        <dbReference type="Proteomes" id="UP000275232"/>
    </source>
</evidence>
<dbReference type="SUPFAM" id="SSF102829">
    <property type="entry name" value="Cell division protein ZapA-like"/>
    <property type="match status" value="1"/>
</dbReference>